<name>A0A845DM06_9BACT</name>
<reference evidence="2 3" key="1">
    <citation type="submission" date="2019-09" db="EMBL/GenBank/DDBJ databases">
        <title>Characterisation of the sponge microbiome using genome-centric metagenomics.</title>
        <authorList>
            <person name="Engelberts J.P."/>
            <person name="Robbins S.J."/>
            <person name="De Goeij J.M."/>
            <person name="Aranda M."/>
            <person name="Bell S.C."/>
            <person name="Webster N.S."/>
        </authorList>
    </citation>
    <scope>NUCLEOTIDE SEQUENCE [LARGE SCALE GENOMIC DNA]</scope>
    <source>
        <strain evidence="2">SB0662_bin_43</strain>
    </source>
</reference>
<feature type="transmembrane region" description="Helical" evidence="1">
    <location>
        <begin position="12"/>
        <end position="31"/>
    </location>
</feature>
<gene>
    <name evidence="2" type="ORF">F4X82_02520</name>
</gene>
<dbReference type="Proteomes" id="UP000449092">
    <property type="component" value="Unassembled WGS sequence"/>
</dbReference>
<proteinExistence type="predicted"/>
<evidence type="ECO:0000256" key="1">
    <source>
        <dbReference type="SAM" id="Phobius"/>
    </source>
</evidence>
<dbReference type="EMBL" id="VXOY01000020">
    <property type="protein sequence ID" value="MYE38363.1"/>
    <property type="molecule type" value="Genomic_DNA"/>
</dbReference>
<dbReference type="AlphaFoldDB" id="A0A845DM06"/>
<sequence>MHCFAPHTINPLLLRTLFFVVVFLVLLLIAVPVKNASANNWCGDGFSPTEVNPIVFTKKKPLTLQVTGYPSFGIDDSRQSLNDIAGDQQTQNVSTIVAYLYNAVLVISAIIAFLSVLYVGVMYVVSGANPALRGQALGRLKKIFIGIAIVLFSVLILNEINPELTRTGGFDLIEQEKVADPYTLPGGGNPVEKRRDLTNSIQEGLPFSSSQSTESEYVNLVIPFTDTENEEDEDTCRKCNAERSEEDGLICSPFCYDKNPSDYNPKDDERRSLERQRDQYMVIGLDRLKCFLEQETKKEAEKRNPDYTSWALVKDDDNPIVSCVAACAVIKEVTNEENKTITEILSSETTCQDDSDREEYEETLGRGINKIQGAVDKAFEKENDTYKNRNPEATTFKKIGDEEEYIEDDQWYDGEIPGFDNGYIFWGDTNSAGRNSLHLHDGTSDEFVLSRAPLRQCIRDHLLYDAQDWPSGIVGNTDVDICLCK</sequence>
<feature type="transmembrane region" description="Helical" evidence="1">
    <location>
        <begin position="99"/>
        <end position="125"/>
    </location>
</feature>
<keyword evidence="1" id="KW-0812">Transmembrane</keyword>
<keyword evidence="1" id="KW-1133">Transmembrane helix</keyword>
<organism evidence="2 3">
    <name type="scientific">Candidatus Spechtbacteria bacterium SB0662_bin_43</name>
    <dbReference type="NCBI Taxonomy" id="2604897"/>
    <lineage>
        <taxon>Bacteria</taxon>
        <taxon>Candidatus Spechtiibacteriota</taxon>
    </lineage>
</organism>
<accession>A0A845DM06</accession>
<protein>
    <submittedName>
        <fullName evidence="2">Uncharacterized protein</fullName>
    </submittedName>
</protein>
<evidence type="ECO:0000313" key="2">
    <source>
        <dbReference type="EMBL" id="MYE38363.1"/>
    </source>
</evidence>
<evidence type="ECO:0000313" key="3">
    <source>
        <dbReference type="Proteomes" id="UP000449092"/>
    </source>
</evidence>
<feature type="transmembrane region" description="Helical" evidence="1">
    <location>
        <begin position="137"/>
        <end position="157"/>
    </location>
</feature>
<keyword evidence="1" id="KW-0472">Membrane</keyword>
<comment type="caution">
    <text evidence="2">The sequence shown here is derived from an EMBL/GenBank/DDBJ whole genome shotgun (WGS) entry which is preliminary data.</text>
</comment>